<evidence type="ECO:0000256" key="3">
    <source>
        <dbReference type="SAM" id="MobiDB-lite"/>
    </source>
</evidence>
<dbReference type="EMBL" id="KV417505">
    <property type="protein sequence ID" value="KZP28060.1"/>
    <property type="molecule type" value="Genomic_DNA"/>
</dbReference>
<dbReference type="Pfam" id="PF05225">
    <property type="entry name" value="HTH_psq"/>
    <property type="match status" value="1"/>
</dbReference>
<dbReference type="GO" id="GO:0003677">
    <property type="term" value="F:DNA binding"/>
    <property type="evidence" value="ECO:0007669"/>
    <property type="project" value="UniProtKB-KW"/>
</dbReference>
<feature type="region of interest" description="Disordered" evidence="3">
    <location>
        <begin position="22"/>
        <end position="41"/>
    </location>
</feature>
<dbReference type="Proteomes" id="UP000076532">
    <property type="component" value="Unassembled WGS sequence"/>
</dbReference>
<evidence type="ECO:0000313" key="5">
    <source>
        <dbReference type="EMBL" id="KZP02324.1"/>
    </source>
</evidence>
<feature type="non-terminal residue" evidence="6">
    <location>
        <position position="1"/>
    </location>
</feature>
<feature type="domain" description="HTH CENPB-type" evidence="4">
    <location>
        <begin position="30"/>
        <end position="90"/>
    </location>
</feature>
<evidence type="ECO:0000256" key="2">
    <source>
        <dbReference type="ARBA" id="ARBA00023242"/>
    </source>
</evidence>
<dbReference type="PROSITE" id="PS51253">
    <property type="entry name" value="HTH_CENPB"/>
    <property type="match status" value="1"/>
</dbReference>
<name>A0A166RA26_9AGAM</name>
<protein>
    <recommendedName>
        <fullName evidence="4">HTH CENPB-type domain-containing protein</fullName>
    </recommendedName>
</protein>
<dbReference type="EMBL" id="KV418693">
    <property type="protein sequence ID" value="KZP02324.1"/>
    <property type="molecule type" value="Genomic_DNA"/>
</dbReference>
<evidence type="ECO:0000259" key="4">
    <source>
        <dbReference type="PROSITE" id="PS51253"/>
    </source>
</evidence>
<gene>
    <name evidence="6" type="ORF">FIBSPDRAFT_658800</name>
    <name evidence="5" type="ORF">FIBSPDRAFT_662435</name>
</gene>
<reference evidence="6 7" key="1">
    <citation type="journal article" date="2016" name="Mol. Biol. Evol.">
        <title>Comparative Genomics of Early-Diverging Mushroom-Forming Fungi Provides Insights into the Origins of Lignocellulose Decay Capabilities.</title>
        <authorList>
            <person name="Nagy L.G."/>
            <person name="Riley R."/>
            <person name="Tritt A."/>
            <person name="Adam C."/>
            <person name="Daum C."/>
            <person name="Floudas D."/>
            <person name="Sun H."/>
            <person name="Yadav J.S."/>
            <person name="Pangilinan J."/>
            <person name="Larsson K.H."/>
            <person name="Matsuura K."/>
            <person name="Barry K."/>
            <person name="Labutti K."/>
            <person name="Kuo R."/>
            <person name="Ohm R.A."/>
            <person name="Bhattacharya S.S."/>
            <person name="Shirouzu T."/>
            <person name="Yoshinaga Y."/>
            <person name="Martin F.M."/>
            <person name="Grigoriev I.V."/>
            <person name="Hibbett D.S."/>
        </authorList>
    </citation>
    <scope>NUCLEOTIDE SEQUENCE [LARGE SCALE GENOMIC DNA]</scope>
    <source>
        <strain evidence="6 7">CBS 109695</strain>
    </source>
</reference>
<dbReference type="AlphaFoldDB" id="A0A166RA26"/>
<dbReference type="OrthoDB" id="3197907at2759"/>
<evidence type="ECO:0000313" key="7">
    <source>
        <dbReference type="Proteomes" id="UP000076532"/>
    </source>
</evidence>
<organism evidence="6 7">
    <name type="scientific">Athelia psychrophila</name>
    <dbReference type="NCBI Taxonomy" id="1759441"/>
    <lineage>
        <taxon>Eukaryota</taxon>
        <taxon>Fungi</taxon>
        <taxon>Dikarya</taxon>
        <taxon>Basidiomycota</taxon>
        <taxon>Agaricomycotina</taxon>
        <taxon>Agaricomycetes</taxon>
        <taxon>Agaricomycetidae</taxon>
        <taxon>Atheliales</taxon>
        <taxon>Atheliaceae</taxon>
        <taxon>Athelia</taxon>
    </lineage>
</organism>
<proteinExistence type="predicted"/>
<keyword evidence="1" id="KW-0238">DNA-binding</keyword>
<dbReference type="InterPro" id="IPR006600">
    <property type="entry name" value="HTH_CenpB_DNA-bd_dom"/>
</dbReference>
<feature type="compositionally biased region" description="Basic residues" evidence="3">
    <location>
        <begin position="23"/>
        <end position="35"/>
    </location>
</feature>
<accession>A0A166RA26</accession>
<evidence type="ECO:0000256" key="1">
    <source>
        <dbReference type="ARBA" id="ARBA00023125"/>
    </source>
</evidence>
<feature type="non-terminal residue" evidence="6">
    <location>
        <position position="90"/>
    </location>
</feature>
<dbReference type="InterPro" id="IPR007889">
    <property type="entry name" value="HTH_Psq"/>
</dbReference>
<keyword evidence="7" id="KW-1185">Reference proteome</keyword>
<evidence type="ECO:0000313" key="6">
    <source>
        <dbReference type="EMBL" id="KZP28060.1"/>
    </source>
</evidence>
<sequence length="90" mass="10067">WLSLREAAAAFNISKTTLTSRFNGRKTRHESHKHQQSLSPGAEDALKAWAKELARRGVPLHPSAVAQQASAISGKPIGEHWVHRFRTRHP</sequence>
<dbReference type="Pfam" id="PF03221">
    <property type="entry name" value="HTH_Tnp_Tc5"/>
    <property type="match status" value="1"/>
</dbReference>
<keyword evidence="2" id="KW-0539">Nucleus</keyword>